<dbReference type="OrthoDB" id="6394136at2"/>
<dbReference type="SUPFAM" id="SSF48230">
    <property type="entry name" value="Chondroitin AC/alginate lyase"/>
    <property type="match status" value="1"/>
</dbReference>
<evidence type="ECO:0000313" key="2">
    <source>
        <dbReference type="Proteomes" id="UP000199572"/>
    </source>
</evidence>
<evidence type="ECO:0000313" key="1">
    <source>
        <dbReference type="EMBL" id="SER25285.1"/>
    </source>
</evidence>
<dbReference type="RefSeq" id="WP_139180134.1">
    <property type="nucleotide sequence ID" value="NZ_FOGG01000006.1"/>
</dbReference>
<organism evidence="1 2">
    <name type="scientific">Pedobacter rhizosphaerae</name>
    <dbReference type="NCBI Taxonomy" id="390241"/>
    <lineage>
        <taxon>Bacteria</taxon>
        <taxon>Pseudomonadati</taxon>
        <taxon>Bacteroidota</taxon>
        <taxon>Sphingobacteriia</taxon>
        <taxon>Sphingobacteriales</taxon>
        <taxon>Sphingobacteriaceae</taxon>
        <taxon>Pedobacter</taxon>
    </lineage>
</organism>
<protein>
    <submittedName>
        <fullName evidence="1">Uncharacterized protein</fullName>
    </submittedName>
</protein>
<name>A0A1H9MPD7_9SPHI</name>
<dbReference type="AlphaFoldDB" id="A0A1H9MPD7"/>
<dbReference type="Proteomes" id="UP000199572">
    <property type="component" value="Unassembled WGS sequence"/>
</dbReference>
<reference evidence="1 2" key="1">
    <citation type="submission" date="2016-10" db="EMBL/GenBank/DDBJ databases">
        <authorList>
            <person name="de Groot N.N."/>
        </authorList>
    </citation>
    <scope>NUCLEOTIDE SEQUENCE [LARGE SCALE GENOMIC DNA]</scope>
    <source>
        <strain evidence="1 2">DSM 18610</strain>
    </source>
</reference>
<proteinExistence type="predicted"/>
<dbReference type="Gene3D" id="1.50.10.100">
    <property type="entry name" value="Chondroitin AC/alginate lyase"/>
    <property type="match status" value="1"/>
</dbReference>
<sequence length="380" mass="43421">MMKLSKQTIPLIIFFLYFFYVASAQNDITKVRLALKSSYAFTSKMTILPAQAPMSTLLNRISANGKFNRADSLPRGADLTDTIFKMNCVYFHPDSTAYYQVPAVKFKIYHALNAWLSKYPSYQWHISAFSQPQKLGIMMVMLFDQMKVDSLDATYGPVIKNIKLQAVRFLRHRWSNGLYSSTFNYPSLGTLIKDQGHRTGNVGYRILGYTAVEAATEDVATMNTLNQIMSNQFPLIINKRNENGFAGNLYPGSLFPHGSQTFNVGYGSDWMSDAGNYGRWVEGTKWQYSSDKVENYGKLLNVGMRWITYKKQSYHNIIGRNNQQYGSYNYNISALLDNYLAFADSSNPLYSVLSKLRNDHSNESYVQDSTKYLWTSLPLR</sequence>
<keyword evidence="2" id="KW-1185">Reference proteome</keyword>
<dbReference type="InterPro" id="IPR008929">
    <property type="entry name" value="Chondroitin_lyas"/>
</dbReference>
<accession>A0A1H9MPD7</accession>
<gene>
    <name evidence="1" type="ORF">SAMN04488023_10666</name>
</gene>
<dbReference type="EMBL" id="FOGG01000006">
    <property type="protein sequence ID" value="SER25285.1"/>
    <property type="molecule type" value="Genomic_DNA"/>
</dbReference>